<evidence type="ECO:0000259" key="8">
    <source>
        <dbReference type="Pfam" id="PF00753"/>
    </source>
</evidence>
<evidence type="ECO:0000313" key="11">
    <source>
        <dbReference type="EMBL" id="MET3751379.1"/>
    </source>
</evidence>
<evidence type="ECO:0000256" key="5">
    <source>
        <dbReference type="ARBA" id="ARBA00023136"/>
    </source>
</evidence>
<dbReference type="SUPFAM" id="SSF56281">
    <property type="entry name" value="Metallo-hydrolase/oxidoreductase"/>
    <property type="match status" value="1"/>
</dbReference>
<protein>
    <submittedName>
        <fullName evidence="11">Competence protein ComEC</fullName>
    </submittedName>
</protein>
<feature type="transmembrane region" description="Helical" evidence="6">
    <location>
        <begin position="477"/>
        <end position="495"/>
    </location>
</feature>
<dbReference type="PANTHER" id="PTHR30619:SF1">
    <property type="entry name" value="RECOMBINATION PROTEIN 2"/>
    <property type="match status" value="1"/>
</dbReference>
<keyword evidence="3 6" id="KW-0812">Transmembrane</keyword>
<feature type="transmembrane region" description="Helical" evidence="6">
    <location>
        <begin position="195"/>
        <end position="217"/>
    </location>
</feature>
<comment type="subcellular location">
    <subcellularLocation>
        <location evidence="1">Cell membrane</location>
        <topology evidence="1">Multi-pass membrane protein</topology>
    </subcellularLocation>
</comment>
<evidence type="ECO:0000256" key="2">
    <source>
        <dbReference type="ARBA" id="ARBA00022475"/>
    </source>
</evidence>
<keyword evidence="4 6" id="KW-1133">Transmembrane helix</keyword>
<feature type="domain" description="DUF4131" evidence="10">
    <location>
        <begin position="3"/>
        <end position="131"/>
    </location>
</feature>
<dbReference type="NCBIfam" id="TIGR00360">
    <property type="entry name" value="ComEC_N-term"/>
    <property type="match status" value="1"/>
</dbReference>
<evidence type="ECO:0000256" key="3">
    <source>
        <dbReference type="ARBA" id="ARBA00022692"/>
    </source>
</evidence>
<reference evidence="11 12" key="1">
    <citation type="submission" date="2024-06" db="EMBL/GenBank/DDBJ databases">
        <title>Genomic Encyclopedia of Type Strains, Phase IV (KMG-IV): sequencing the most valuable type-strain genomes for metagenomic binning, comparative biology and taxonomic classification.</title>
        <authorList>
            <person name="Goeker M."/>
        </authorList>
    </citation>
    <scope>NUCLEOTIDE SEQUENCE [LARGE SCALE GENOMIC DNA]</scope>
    <source>
        <strain evidence="11 12">DSM 29492</strain>
    </source>
</reference>
<feature type="transmembrane region" description="Helical" evidence="6">
    <location>
        <begin position="274"/>
        <end position="291"/>
    </location>
</feature>
<dbReference type="Pfam" id="PF00753">
    <property type="entry name" value="Lactamase_B"/>
    <property type="match status" value="1"/>
</dbReference>
<dbReference type="InterPro" id="IPR001279">
    <property type="entry name" value="Metallo-B-lactamas"/>
</dbReference>
<dbReference type="InterPro" id="IPR004797">
    <property type="entry name" value="Competence_ComEC/Rec2"/>
</dbReference>
<dbReference type="Gene3D" id="3.60.15.10">
    <property type="entry name" value="Ribonuclease Z/Hydroxyacylglutathione hydrolase-like"/>
    <property type="match status" value="1"/>
</dbReference>
<feature type="chain" id="PRO_5046868685" evidence="7">
    <location>
        <begin position="23"/>
        <end position="763"/>
    </location>
</feature>
<evidence type="ECO:0000256" key="6">
    <source>
        <dbReference type="SAM" id="Phobius"/>
    </source>
</evidence>
<keyword evidence="7" id="KW-0732">Signal</keyword>
<feature type="domain" description="Metallo-beta-lactamase" evidence="8">
    <location>
        <begin position="510"/>
        <end position="713"/>
    </location>
</feature>
<dbReference type="InterPro" id="IPR036866">
    <property type="entry name" value="RibonucZ/Hydroxyglut_hydro"/>
</dbReference>
<dbReference type="InterPro" id="IPR025405">
    <property type="entry name" value="DUF4131"/>
</dbReference>
<dbReference type="Pfam" id="PF13567">
    <property type="entry name" value="DUF4131"/>
    <property type="match status" value="1"/>
</dbReference>
<comment type="caution">
    <text evidence="11">The sequence shown here is derived from an EMBL/GenBank/DDBJ whole genome shotgun (WGS) entry which is preliminary data.</text>
</comment>
<sequence length="763" mass="83302">MTRRPVCLVCLFLMLCMCLADLAGVPLIRGTPLPETVQTYIKKHPDSVICGEVQRCQATEFSFSVYLKQVVLICRSEKIPIENVRVFLKTEEELPAGTAVCISGKLEQVEAPRNPGEFDSRQYYACQHIYYFMKNGIIKRKSRAYSGYQQFLLELKDRIHTVLKLSAGRDAPVFEAMLLGEKSELDQDLKLRYQMAGMVHILAISGLHISILGMGLFSLLKRIGLGNAGAGLVSLYVMLQYGMLTGGSVSAMRVVCMFVLNVGARVLGRTYDLMTALALSAIFLLLDSPAYLYSSSFLLSFGAVVGLGAVSPHLIRITGAKGKAGKALISSLSVQAVTLPVMLVFFGEVSVIGILLNLFVLPTVGGVLISGLCCSVLGLFSVNAGRAAAVPGRILLWLYEKVCTFAGKLPFCTWIGGLPEIWQSISYYLLLASGIILAYVMASGIQKKEENQLAVGKKVSENSDKIRGVFRKAAKRAYPAGIFLLAAAAGIFVLSRKPGKELRITCLDIGQGDGIVLEIPDGGVFLMDCGSSNKKNTAQYQLLPYLKSRGISHINGIMISHTDKDHISGIMELLEFMEQGLTSVRSDALILPDWEEPPEVYNTLIHLAQSAGMKVLQVESGNSFRMGEAGFHILAPAKDALGEDVNEEGMVVELEYRDFRGLFTGDAGEPAEKAILNRLRDVDFLKVGHHGSRYSSCREFLDQVKAEVAVISCSDSNTYGHPSPETTLRLKKSGAKTEFTMKSGAVSVCTDGKRMWVQRFLEE</sequence>
<organism evidence="11 12">
    <name type="scientific">Blautia caecimuris</name>
    <dbReference type="NCBI Taxonomy" id="1796615"/>
    <lineage>
        <taxon>Bacteria</taxon>
        <taxon>Bacillati</taxon>
        <taxon>Bacillota</taxon>
        <taxon>Clostridia</taxon>
        <taxon>Lachnospirales</taxon>
        <taxon>Lachnospiraceae</taxon>
        <taxon>Blautia</taxon>
    </lineage>
</organism>
<dbReference type="CDD" id="cd07731">
    <property type="entry name" value="ComA-like_MBL-fold"/>
    <property type="match status" value="1"/>
</dbReference>
<evidence type="ECO:0000256" key="4">
    <source>
        <dbReference type="ARBA" id="ARBA00022989"/>
    </source>
</evidence>
<accession>A0ABV2M4Q9</accession>
<gene>
    <name evidence="11" type="ORF">ABID24_002638</name>
</gene>
<evidence type="ECO:0000256" key="1">
    <source>
        <dbReference type="ARBA" id="ARBA00004651"/>
    </source>
</evidence>
<evidence type="ECO:0000259" key="9">
    <source>
        <dbReference type="Pfam" id="PF03772"/>
    </source>
</evidence>
<dbReference type="InterPro" id="IPR035681">
    <property type="entry name" value="ComA-like_MBL"/>
</dbReference>
<dbReference type="EMBL" id="JBEPMJ010000021">
    <property type="protein sequence ID" value="MET3751379.1"/>
    <property type="molecule type" value="Genomic_DNA"/>
</dbReference>
<feature type="transmembrane region" description="Helical" evidence="6">
    <location>
        <begin position="224"/>
        <end position="244"/>
    </location>
</feature>
<dbReference type="Proteomes" id="UP001549106">
    <property type="component" value="Unassembled WGS sequence"/>
</dbReference>
<dbReference type="PANTHER" id="PTHR30619">
    <property type="entry name" value="DNA INTERNALIZATION/COMPETENCE PROTEIN COMEC/REC2"/>
    <property type="match status" value="1"/>
</dbReference>
<dbReference type="InterPro" id="IPR052159">
    <property type="entry name" value="Competence_DNA_uptake"/>
</dbReference>
<proteinExistence type="predicted"/>
<evidence type="ECO:0000256" key="7">
    <source>
        <dbReference type="SAM" id="SignalP"/>
    </source>
</evidence>
<feature type="transmembrane region" description="Helical" evidence="6">
    <location>
        <begin position="425"/>
        <end position="442"/>
    </location>
</feature>
<feature type="domain" description="ComEC/Rec2-related protein" evidence="9">
    <location>
        <begin position="177"/>
        <end position="437"/>
    </location>
</feature>
<dbReference type="Pfam" id="PF03772">
    <property type="entry name" value="Competence"/>
    <property type="match status" value="1"/>
</dbReference>
<evidence type="ECO:0000259" key="10">
    <source>
        <dbReference type="Pfam" id="PF13567"/>
    </source>
</evidence>
<keyword evidence="5 6" id="KW-0472">Membrane</keyword>
<keyword evidence="12" id="KW-1185">Reference proteome</keyword>
<feature type="signal peptide" evidence="7">
    <location>
        <begin position="1"/>
        <end position="22"/>
    </location>
</feature>
<evidence type="ECO:0000313" key="12">
    <source>
        <dbReference type="Proteomes" id="UP001549106"/>
    </source>
</evidence>
<keyword evidence="2" id="KW-1003">Cell membrane</keyword>
<feature type="transmembrane region" description="Helical" evidence="6">
    <location>
        <begin position="297"/>
        <end position="315"/>
    </location>
</feature>
<dbReference type="NCBIfam" id="TIGR00361">
    <property type="entry name" value="ComEC_Rec2"/>
    <property type="match status" value="1"/>
</dbReference>
<feature type="transmembrane region" description="Helical" evidence="6">
    <location>
        <begin position="359"/>
        <end position="382"/>
    </location>
</feature>
<name>A0ABV2M4Q9_9FIRM</name>
<dbReference type="InterPro" id="IPR004477">
    <property type="entry name" value="ComEC_N"/>
</dbReference>